<organism evidence="3 4">
    <name type="scientific">Mobilitalea sibirica</name>
    <dbReference type="NCBI Taxonomy" id="1462919"/>
    <lineage>
        <taxon>Bacteria</taxon>
        <taxon>Bacillati</taxon>
        <taxon>Bacillota</taxon>
        <taxon>Clostridia</taxon>
        <taxon>Lachnospirales</taxon>
        <taxon>Lachnospiraceae</taxon>
        <taxon>Mobilitalea</taxon>
    </lineage>
</organism>
<dbReference type="RefSeq" id="WP_197660501.1">
    <property type="nucleotide sequence ID" value="NZ_JAEAGR010000003.1"/>
</dbReference>
<dbReference type="AlphaFoldDB" id="A0A8J7KWD6"/>
<evidence type="ECO:0000256" key="1">
    <source>
        <dbReference type="SAM" id="Phobius"/>
    </source>
</evidence>
<proteinExistence type="predicted"/>
<feature type="transmembrane region" description="Helical" evidence="1">
    <location>
        <begin position="230"/>
        <end position="252"/>
    </location>
</feature>
<keyword evidence="2" id="KW-0732">Signal</keyword>
<keyword evidence="4" id="KW-1185">Reference proteome</keyword>
<dbReference type="EMBL" id="JAEAGR010000003">
    <property type="protein sequence ID" value="MBH1940287.1"/>
    <property type="molecule type" value="Genomic_DNA"/>
</dbReference>
<gene>
    <name evidence="3" type="ORF">I5677_05170</name>
</gene>
<keyword evidence="1" id="KW-0812">Transmembrane</keyword>
<sequence length="260" mass="28076">MLKSKLMKSFAIGLCLSALYTGTAFAQSGEGSMPSRGEIAAIDQNLIEKQSEIDIYLFKEHVKDIEERGFEVVFTGIADPFIEIGITPYSEENANYLYEIFGKDAVQVVAAEDVMLYTTQIAPDAGVDNTMSEPRTIDAVIDPAPDTPVSSAAGEDMATEDLLKDQMINDEREVQIQITSAEDGNLEDPSVIYQTTAVDTIESDDVIRTVSAETNVITGNPEEESTANMLSAPIIILLIAGGAAMIGGVIIISNKKKIER</sequence>
<evidence type="ECO:0000313" key="4">
    <source>
        <dbReference type="Proteomes" id="UP000623269"/>
    </source>
</evidence>
<accession>A0A8J7KWD6</accession>
<comment type="caution">
    <text evidence="3">The sequence shown here is derived from an EMBL/GenBank/DDBJ whole genome shotgun (WGS) entry which is preliminary data.</text>
</comment>
<keyword evidence="1" id="KW-0472">Membrane</keyword>
<evidence type="ECO:0000256" key="2">
    <source>
        <dbReference type="SAM" id="SignalP"/>
    </source>
</evidence>
<dbReference type="Proteomes" id="UP000623269">
    <property type="component" value="Unassembled WGS sequence"/>
</dbReference>
<reference evidence="3" key="1">
    <citation type="submission" date="2020-12" db="EMBL/GenBank/DDBJ databases">
        <title>M. sibirica DSM 26468T genome.</title>
        <authorList>
            <person name="Thieme N."/>
            <person name="Rettenmaier R."/>
            <person name="Zverlov V."/>
            <person name="Liebl W."/>
        </authorList>
    </citation>
    <scope>NUCLEOTIDE SEQUENCE</scope>
    <source>
        <strain evidence="3">DSM 26468</strain>
    </source>
</reference>
<evidence type="ECO:0000313" key="3">
    <source>
        <dbReference type="EMBL" id="MBH1940287.1"/>
    </source>
</evidence>
<keyword evidence="1" id="KW-1133">Transmembrane helix</keyword>
<protein>
    <submittedName>
        <fullName evidence="3">Uncharacterized protein</fullName>
    </submittedName>
</protein>
<feature type="chain" id="PRO_5035164281" evidence="2">
    <location>
        <begin position="27"/>
        <end position="260"/>
    </location>
</feature>
<feature type="signal peptide" evidence="2">
    <location>
        <begin position="1"/>
        <end position="26"/>
    </location>
</feature>
<name>A0A8J7KWD6_9FIRM</name>